<keyword evidence="2" id="KW-0808">Transferase</keyword>
<proteinExistence type="inferred from homology"/>
<dbReference type="PANTHER" id="PTHR12149">
    <property type="entry name" value="FRUCTOSAMINE 3 KINASE-RELATED PROTEIN"/>
    <property type="match status" value="1"/>
</dbReference>
<sequence length="283" mass="33007">MLSADLKKHLEERFSFTIKSVQPLSGGDINSVYHLKCKEAHFVLKVNKASFFPDMFHKESSGLFALRATETIYIPEVPGYGDFDSHIYLLMEYKPTGQINQEFWELFGQQLADLHLNTQETFGFKEDNYIGSLPQYNGKATSASEFYREQRLKPQLKMAKDNGYEFENIETLYQKLEQIIPDEPPSLIHGDLWSGNYMVNSDDQPCLIDPAVAYAPREMDLAMMKLFGGFDDKMFHAYHESFPLEQGWENRIPLWQLYYILAHVNLFGGHYYQRAKKLIEYYL</sequence>
<reference evidence="4" key="1">
    <citation type="journal article" date="2019" name="Int. J. Syst. Evol. Microbiol.">
        <title>The Global Catalogue of Microorganisms (GCM) 10K type strain sequencing project: providing services to taxonomists for standard genome sequencing and annotation.</title>
        <authorList>
            <consortium name="The Broad Institute Genomics Platform"/>
            <consortium name="The Broad Institute Genome Sequencing Center for Infectious Disease"/>
            <person name="Wu L."/>
            <person name="Ma J."/>
        </authorList>
    </citation>
    <scope>NUCLEOTIDE SEQUENCE [LARGE SCALE GENOMIC DNA]</scope>
    <source>
        <strain evidence="4">CCUG 56752</strain>
    </source>
</reference>
<evidence type="ECO:0000313" key="4">
    <source>
        <dbReference type="Proteomes" id="UP001597049"/>
    </source>
</evidence>
<comment type="similarity">
    <text evidence="1 2">Belongs to the fructosamine kinase family.</text>
</comment>
<gene>
    <name evidence="3" type="ORF">ACFQ0R_07285</name>
</gene>
<dbReference type="RefSeq" id="WP_379657724.1">
    <property type="nucleotide sequence ID" value="NZ_JBHTIV010000007.1"/>
</dbReference>
<dbReference type="Pfam" id="PF03881">
    <property type="entry name" value="Fructosamin_kin"/>
    <property type="match status" value="1"/>
</dbReference>
<evidence type="ECO:0000313" key="3">
    <source>
        <dbReference type="EMBL" id="MFD0932401.1"/>
    </source>
</evidence>
<dbReference type="InterPro" id="IPR016477">
    <property type="entry name" value="Fructo-/Ketosamine-3-kinase"/>
</dbReference>
<evidence type="ECO:0000256" key="2">
    <source>
        <dbReference type="PIRNR" id="PIRNR006221"/>
    </source>
</evidence>
<comment type="caution">
    <text evidence="3">The sequence shown here is derived from an EMBL/GenBank/DDBJ whole genome shotgun (WGS) entry which is preliminary data.</text>
</comment>
<dbReference type="SUPFAM" id="SSF56112">
    <property type="entry name" value="Protein kinase-like (PK-like)"/>
    <property type="match status" value="1"/>
</dbReference>
<dbReference type="Proteomes" id="UP001597049">
    <property type="component" value="Unassembled WGS sequence"/>
</dbReference>
<organism evidence="3 4">
    <name type="scientific">Psychroflexus salinarum</name>
    <dbReference type="NCBI Taxonomy" id="546024"/>
    <lineage>
        <taxon>Bacteria</taxon>
        <taxon>Pseudomonadati</taxon>
        <taxon>Bacteroidota</taxon>
        <taxon>Flavobacteriia</taxon>
        <taxon>Flavobacteriales</taxon>
        <taxon>Flavobacteriaceae</taxon>
        <taxon>Psychroflexus</taxon>
    </lineage>
</organism>
<keyword evidence="4" id="KW-1185">Reference proteome</keyword>
<evidence type="ECO:0000256" key="1">
    <source>
        <dbReference type="ARBA" id="ARBA00009460"/>
    </source>
</evidence>
<dbReference type="PANTHER" id="PTHR12149:SF8">
    <property type="entry name" value="PROTEIN-RIBULOSAMINE 3-KINASE"/>
    <property type="match status" value="1"/>
</dbReference>
<dbReference type="PIRSF" id="PIRSF006221">
    <property type="entry name" value="Ketosamine-3-kinase"/>
    <property type="match status" value="1"/>
</dbReference>
<dbReference type="Gene3D" id="3.30.200.20">
    <property type="entry name" value="Phosphorylase Kinase, domain 1"/>
    <property type="match status" value="1"/>
</dbReference>
<dbReference type="GO" id="GO:0016301">
    <property type="term" value="F:kinase activity"/>
    <property type="evidence" value="ECO:0007669"/>
    <property type="project" value="UniProtKB-KW"/>
</dbReference>
<keyword evidence="2 3" id="KW-0418">Kinase</keyword>
<dbReference type="Gene3D" id="3.90.1200.10">
    <property type="match status" value="1"/>
</dbReference>
<accession>A0ABW3GPF7</accession>
<dbReference type="EMBL" id="JBHTIV010000007">
    <property type="protein sequence ID" value="MFD0932401.1"/>
    <property type="molecule type" value="Genomic_DNA"/>
</dbReference>
<name>A0ABW3GPF7_9FLAO</name>
<dbReference type="InterPro" id="IPR011009">
    <property type="entry name" value="Kinase-like_dom_sf"/>
</dbReference>
<protein>
    <submittedName>
        <fullName evidence="3">Fructosamine kinase family protein</fullName>
    </submittedName>
</protein>